<sequence length="156" mass="17551">MWSWGGRREFYTLIFRQSEEAVTHCPDFDISDLKAFPQWHTSSNGTPNSSKAIPPSNATLFPSAQLHQAYSPHPGGMLFFTEPRGAGIPYDQKFLLKHLNSPMGQTLVFHLPVLVSPVLAPELSTEVNNLRVWLMSKKHELPSSVFFLEIGSEQKV</sequence>
<accession>A0A8C6MVL5</accession>
<evidence type="ECO:0000313" key="1">
    <source>
        <dbReference type="Ensembl" id="ENSMSIP00000015536.1"/>
    </source>
</evidence>
<dbReference type="GO" id="GO:0045947">
    <property type="term" value="P:negative regulation of translational initiation"/>
    <property type="evidence" value="ECO:0007669"/>
    <property type="project" value="InterPro"/>
</dbReference>
<dbReference type="InterPro" id="IPR008606">
    <property type="entry name" value="EIF4EBP"/>
</dbReference>
<dbReference type="Pfam" id="PF05456">
    <property type="entry name" value="eIF_4EBP"/>
    <property type="match status" value="1"/>
</dbReference>
<dbReference type="GO" id="GO:0008190">
    <property type="term" value="F:eukaryotic initiation factor 4E binding"/>
    <property type="evidence" value="ECO:0007669"/>
    <property type="project" value="InterPro"/>
</dbReference>
<reference evidence="1" key="1">
    <citation type="submission" date="2025-08" db="UniProtKB">
        <authorList>
            <consortium name="Ensembl"/>
        </authorList>
    </citation>
    <scope>IDENTIFICATION</scope>
</reference>
<organism evidence="1 2">
    <name type="scientific">Mus spicilegus</name>
    <name type="common">Mound-building mouse</name>
    <dbReference type="NCBI Taxonomy" id="10103"/>
    <lineage>
        <taxon>Eukaryota</taxon>
        <taxon>Metazoa</taxon>
        <taxon>Chordata</taxon>
        <taxon>Craniata</taxon>
        <taxon>Vertebrata</taxon>
        <taxon>Euteleostomi</taxon>
        <taxon>Mammalia</taxon>
        <taxon>Eutheria</taxon>
        <taxon>Euarchontoglires</taxon>
        <taxon>Glires</taxon>
        <taxon>Rodentia</taxon>
        <taxon>Myomorpha</taxon>
        <taxon>Muroidea</taxon>
        <taxon>Muridae</taxon>
        <taxon>Murinae</taxon>
        <taxon>Mus</taxon>
        <taxon>Mus</taxon>
    </lineage>
</organism>
<name>A0A8C6MVL5_MUSSI</name>
<dbReference type="AlphaFoldDB" id="A0A8C6MVL5"/>
<keyword evidence="2" id="KW-1185">Reference proteome</keyword>
<evidence type="ECO:0000313" key="2">
    <source>
        <dbReference type="Proteomes" id="UP000694415"/>
    </source>
</evidence>
<dbReference type="Ensembl" id="ENSMSIT00000019723.1">
    <property type="protein sequence ID" value="ENSMSIP00000015536.1"/>
    <property type="gene ID" value="ENSMSIG00000013341.1"/>
</dbReference>
<proteinExistence type="predicted"/>
<reference evidence="1" key="2">
    <citation type="submission" date="2025-09" db="UniProtKB">
        <authorList>
            <consortium name="Ensembl"/>
        </authorList>
    </citation>
    <scope>IDENTIFICATION</scope>
</reference>
<protein>
    <submittedName>
        <fullName evidence="1">Uncharacterized protein</fullName>
    </submittedName>
</protein>
<dbReference type="Proteomes" id="UP000694415">
    <property type="component" value="Unplaced"/>
</dbReference>